<evidence type="ECO:0000256" key="1">
    <source>
        <dbReference type="SAM" id="MobiDB-lite"/>
    </source>
</evidence>
<protein>
    <submittedName>
        <fullName evidence="2">Uncharacterized protein</fullName>
    </submittedName>
</protein>
<proteinExistence type="predicted"/>
<evidence type="ECO:0000313" key="3">
    <source>
        <dbReference type="Proteomes" id="UP000827405"/>
    </source>
</evidence>
<name>A0AAE9CE92_9CAUD</name>
<accession>A0AAE9CE92</accession>
<keyword evidence="3" id="KW-1185">Reference proteome</keyword>
<evidence type="ECO:0000313" key="2">
    <source>
        <dbReference type="EMBL" id="UGO51585.1"/>
    </source>
</evidence>
<sequence>MNQHWNERGKKLMDNLQVVDEIKKSEPDYGEIYYRMFSKNLRELLQKVKNTGAFNQDLCKKTIFTGVRFIRYTKSDISNYEYLKDKLQLIGYLQELMKKVTPREFINMFPITKSYDGDKWEEKDYFFTMNRAKEIGMDTLIGENILEFLYDYDNWDITCFAVSSMTIISRIRRAEGEKSLAEEFFEGTGLDTYTLHSGQKGKQKLINNRTGETQEVQKPRPRYLKPV</sequence>
<organism evidence="2 3">
    <name type="scientific">Bacillus phage vB_BanS_Booya</name>
    <dbReference type="NCBI Taxonomy" id="2894778"/>
    <lineage>
        <taxon>Viruses</taxon>
        <taxon>Duplodnaviria</taxon>
        <taxon>Heunggongvirae</taxon>
        <taxon>Uroviricota</taxon>
        <taxon>Caudoviricetes</taxon>
        <taxon>Wbetavirus</taxon>
        <taxon>Wbetavirus booya</taxon>
    </lineage>
</organism>
<feature type="compositionally biased region" description="Polar residues" evidence="1">
    <location>
        <begin position="205"/>
        <end position="216"/>
    </location>
</feature>
<dbReference type="Proteomes" id="UP000827405">
    <property type="component" value="Segment"/>
</dbReference>
<feature type="region of interest" description="Disordered" evidence="1">
    <location>
        <begin position="200"/>
        <end position="227"/>
    </location>
</feature>
<reference evidence="2" key="1">
    <citation type="submission" date="2021-10" db="EMBL/GenBank/DDBJ databases">
        <authorList>
            <person name="Lavering E.D."/>
            <person name="James R."/>
            <person name="Fairfolm J.D."/>
            <person name="Gaertner R."/>
            <person name="Thurgood T.L."/>
            <person name="Robison R.A."/>
            <person name="Grose J.H."/>
        </authorList>
    </citation>
    <scope>NUCLEOTIDE SEQUENCE</scope>
</reference>
<dbReference type="EMBL" id="OK499999">
    <property type="protein sequence ID" value="UGO51585.1"/>
    <property type="molecule type" value="Genomic_DNA"/>
</dbReference>
<gene>
    <name evidence="2" type="ORF">BOOYA_37</name>
</gene>